<protein>
    <recommendedName>
        <fullName evidence="1">PPM-type phosphatase domain-containing protein</fullName>
    </recommendedName>
</protein>
<dbReference type="AlphaFoldDB" id="A0A7S1D348"/>
<evidence type="ECO:0000259" key="1">
    <source>
        <dbReference type="PROSITE" id="PS51746"/>
    </source>
</evidence>
<feature type="domain" description="PPM-type phosphatase" evidence="1">
    <location>
        <begin position="164"/>
        <end position="457"/>
    </location>
</feature>
<evidence type="ECO:0000313" key="2">
    <source>
        <dbReference type="EMBL" id="CAD8935349.1"/>
    </source>
</evidence>
<dbReference type="EMBL" id="HBFW01009870">
    <property type="protein sequence ID" value="CAD8935349.1"/>
    <property type="molecule type" value="Transcribed_RNA"/>
</dbReference>
<dbReference type="InterPro" id="IPR001932">
    <property type="entry name" value="PPM-type_phosphatase-like_dom"/>
</dbReference>
<dbReference type="SUPFAM" id="SSF81606">
    <property type="entry name" value="PP2C-like"/>
    <property type="match status" value="1"/>
</dbReference>
<sequence>MLVNSGRNINRDMAFSAFPTVGMRAVGGGGIPFRIVLGVERREMATSAGPLLRVARRGRGSRRPMTTLKHEYSKHWSRKEVGGTAILALAASGTVLAASSSGSSSSDSGLGYSFSFFGQGGAGGGGPSPGKFFSSLFIAAPLVDEVLPGTKEDSSEQPIPGSLDVSTRALKGRRRNMEDQFFVGEGGRVAAVFDGHGGGDVSLYLREQFFGRLQKHLRRKQWEDQDVPSSTYTPTLSSHVSALRSALDDIESEVVADEKFEYQGSTAVVVTIHETGKEPVQQQQQEQQQQRRTLVTANLGDSRATLSRNRKALDLTRDHKPHDERERARITAMGETVEWDNYAKVHRVKDLSVSRAIGDRDAKPYVSGEAEIMHYPVAEDSDEFVIIATDGLWDVFTSQEAVTFVHKCMNMAPPAGFSTDDIGRLKYTRRKNMSRYLANEAFKRRSGDNICVVVVWLQPLDFKPSCTP</sequence>
<dbReference type="CDD" id="cd00143">
    <property type="entry name" value="PP2Cc"/>
    <property type="match status" value="1"/>
</dbReference>
<reference evidence="2" key="1">
    <citation type="submission" date="2021-01" db="EMBL/GenBank/DDBJ databases">
        <authorList>
            <person name="Corre E."/>
            <person name="Pelletier E."/>
            <person name="Niang G."/>
            <person name="Scheremetjew M."/>
            <person name="Finn R."/>
            <person name="Kale V."/>
            <person name="Holt S."/>
            <person name="Cochrane G."/>
            <person name="Meng A."/>
            <person name="Brown T."/>
            <person name="Cohen L."/>
        </authorList>
    </citation>
    <scope>NUCLEOTIDE SEQUENCE</scope>
    <source>
        <strain evidence="2">ECT3854</strain>
    </source>
</reference>
<dbReference type="GO" id="GO:0004722">
    <property type="term" value="F:protein serine/threonine phosphatase activity"/>
    <property type="evidence" value="ECO:0007669"/>
    <property type="project" value="InterPro"/>
</dbReference>
<accession>A0A7S1D348</accession>
<gene>
    <name evidence="2" type="ORF">CTEN0397_LOCUS6383</name>
</gene>
<organism evidence="2">
    <name type="scientific">Cyclophora tenuis</name>
    <name type="common">Marine diatom</name>
    <dbReference type="NCBI Taxonomy" id="216820"/>
    <lineage>
        <taxon>Eukaryota</taxon>
        <taxon>Sar</taxon>
        <taxon>Stramenopiles</taxon>
        <taxon>Ochrophyta</taxon>
        <taxon>Bacillariophyta</taxon>
        <taxon>Fragilariophyceae</taxon>
        <taxon>Fragilariophycidae</taxon>
        <taxon>Cyclophorales</taxon>
        <taxon>Cyclophoraceae</taxon>
        <taxon>Cyclophora</taxon>
    </lineage>
</organism>
<dbReference type="PANTHER" id="PTHR47992">
    <property type="entry name" value="PROTEIN PHOSPHATASE"/>
    <property type="match status" value="1"/>
</dbReference>
<dbReference type="Gene3D" id="3.60.40.10">
    <property type="entry name" value="PPM-type phosphatase domain"/>
    <property type="match status" value="1"/>
</dbReference>
<dbReference type="InterPro" id="IPR036457">
    <property type="entry name" value="PPM-type-like_dom_sf"/>
</dbReference>
<dbReference type="InterPro" id="IPR015655">
    <property type="entry name" value="PP2C"/>
</dbReference>
<name>A0A7S1D348_CYCTE</name>
<dbReference type="PROSITE" id="PS51746">
    <property type="entry name" value="PPM_2"/>
    <property type="match status" value="1"/>
</dbReference>
<dbReference type="SMART" id="SM00332">
    <property type="entry name" value="PP2Cc"/>
    <property type="match status" value="1"/>
</dbReference>
<dbReference type="Pfam" id="PF00481">
    <property type="entry name" value="PP2C"/>
    <property type="match status" value="1"/>
</dbReference>
<proteinExistence type="predicted"/>